<reference evidence="1 2" key="1">
    <citation type="submission" date="2017-04" db="EMBL/GenBank/DDBJ databases">
        <title>The genome sequence of Weissella cibaria isolated from wild Drosophila.</title>
        <authorList>
            <person name="Ricks N.J."/>
            <person name="Carroll C."/>
            <person name="Walters A."/>
            <person name="Newell P.D."/>
            <person name="Chaston J.M."/>
        </authorList>
    </citation>
    <scope>NUCLEOTIDE SEQUENCE [LARGE SCALE GENOMIC DNA]</scope>
    <source>
        <strain evidence="1 2">DmW_103</strain>
    </source>
</reference>
<protein>
    <submittedName>
        <fullName evidence="1">Uncharacterized protein</fullName>
    </submittedName>
</protein>
<evidence type="ECO:0000313" key="1">
    <source>
        <dbReference type="EMBL" id="OSP88825.1"/>
    </source>
</evidence>
<name>A0A1X4JJP5_9LACO</name>
<dbReference type="AlphaFoldDB" id="A0A1X4JJP5"/>
<accession>A0A1X4JJP5</accession>
<evidence type="ECO:0000313" key="2">
    <source>
        <dbReference type="Proteomes" id="UP000193588"/>
    </source>
</evidence>
<dbReference type="EMBL" id="NDXJ01000015">
    <property type="protein sequence ID" value="OSP88825.1"/>
    <property type="molecule type" value="Genomic_DNA"/>
</dbReference>
<organism evidence="1 2">
    <name type="scientific">Weissella cibaria</name>
    <dbReference type="NCBI Taxonomy" id="137591"/>
    <lineage>
        <taxon>Bacteria</taxon>
        <taxon>Bacillati</taxon>
        <taxon>Bacillota</taxon>
        <taxon>Bacilli</taxon>
        <taxon>Lactobacillales</taxon>
        <taxon>Lactobacillaceae</taxon>
        <taxon>Weissella</taxon>
    </lineage>
</organism>
<comment type="caution">
    <text evidence="1">The sequence shown here is derived from an EMBL/GenBank/DDBJ whole genome shotgun (WGS) entry which is preliminary data.</text>
</comment>
<dbReference type="Proteomes" id="UP000193588">
    <property type="component" value="Unassembled WGS sequence"/>
</dbReference>
<sequence length="217" mass="25064">MNNRVFTLGRDKRRYIREFSIRNQPENKDYALVVLLQQPRHADFKYEGTIAHVLDDVARASYFEQPDYLGEVAFKKIYFINWVSSFEKITQENMAHVVSSLDLRTTFGLLNSLLQMEGIRGVTLLLGSGKFEGLLNPMRKEIATTMRSLLKKIRNLDNVYAYQYAQKRANGALFPYRGSVIPEDSDPQGSRTLEFKVAEVTIDEYLDDFLFRVNGKS</sequence>
<gene>
    <name evidence="1" type="ORF">B9D04_09545</name>
</gene>
<dbReference type="RefSeq" id="WP_085639643.1">
    <property type="nucleotide sequence ID" value="NZ_NDXJ01000015.1"/>
</dbReference>
<proteinExistence type="predicted"/>